<evidence type="ECO:0000256" key="7">
    <source>
        <dbReference type="ARBA" id="ARBA00022989"/>
    </source>
</evidence>
<dbReference type="Proteomes" id="UP000264445">
    <property type="component" value="Unassembled WGS sequence"/>
</dbReference>
<keyword evidence="3 10" id="KW-0813">Transport</keyword>
<keyword evidence="4 10" id="KW-1003">Cell membrane</keyword>
<evidence type="ECO:0000313" key="11">
    <source>
        <dbReference type="EMBL" id="HBT49954.1"/>
    </source>
</evidence>
<keyword evidence="7 10" id="KW-1133">Transmembrane helix</keyword>
<evidence type="ECO:0000256" key="8">
    <source>
        <dbReference type="ARBA" id="ARBA00023010"/>
    </source>
</evidence>
<keyword evidence="5 10" id="KW-0812">Transmembrane</keyword>
<keyword evidence="9 10" id="KW-0472">Membrane</keyword>
<dbReference type="RefSeq" id="WP_022587095.1">
    <property type="nucleotide sequence ID" value="NZ_DOLB01000137.1"/>
</dbReference>
<dbReference type="GO" id="GO:0043952">
    <property type="term" value="P:protein transport by the Sec complex"/>
    <property type="evidence" value="ECO:0007669"/>
    <property type="project" value="TreeGrafter"/>
</dbReference>
<evidence type="ECO:0000256" key="9">
    <source>
        <dbReference type="ARBA" id="ARBA00023136"/>
    </source>
</evidence>
<evidence type="ECO:0000256" key="1">
    <source>
        <dbReference type="ARBA" id="ARBA00004651"/>
    </source>
</evidence>
<evidence type="ECO:0000256" key="4">
    <source>
        <dbReference type="ARBA" id="ARBA00022475"/>
    </source>
</evidence>
<proteinExistence type="inferred from homology"/>
<dbReference type="GO" id="GO:0009306">
    <property type="term" value="P:protein secretion"/>
    <property type="evidence" value="ECO:0007669"/>
    <property type="project" value="UniProtKB-UniRule"/>
</dbReference>
<evidence type="ECO:0000313" key="13">
    <source>
        <dbReference type="Proteomes" id="UP000264445"/>
    </source>
</evidence>
<dbReference type="GO" id="GO:0015450">
    <property type="term" value="F:protein-transporting ATPase activity"/>
    <property type="evidence" value="ECO:0007669"/>
    <property type="project" value="UniProtKB-UniRule"/>
</dbReference>
<comment type="function">
    <text evidence="10">Involved in protein export. Participates in an early event of protein translocation.</text>
</comment>
<evidence type="ECO:0000256" key="2">
    <source>
        <dbReference type="ARBA" id="ARBA00008445"/>
    </source>
</evidence>
<reference evidence="11 13" key="1">
    <citation type="journal article" date="2018" name="Nat. Biotechnol.">
        <title>A standardized bacterial taxonomy based on genome phylogeny substantially revises the tree of life.</title>
        <authorList>
            <person name="Parks D.H."/>
            <person name="Chuvochina M."/>
            <person name="Waite D.W."/>
            <person name="Rinke C."/>
            <person name="Skarshewski A."/>
            <person name="Chaumeil P.A."/>
            <person name="Hugenholtz P."/>
        </authorList>
    </citation>
    <scope>NUCLEOTIDE SEQUENCE [LARGE SCALE GENOMIC DNA]</scope>
    <source>
        <strain evidence="11">UBA12544</strain>
    </source>
</reference>
<dbReference type="EMBL" id="JABEQB010000016">
    <property type="protein sequence ID" value="NNG66947.1"/>
    <property type="molecule type" value="Genomic_DNA"/>
</dbReference>
<accession>A0A101E638</accession>
<dbReference type="NCBIfam" id="TIGR00810">
    <property type="entry name" value="secG"/>
    <property type="match status" value="1"/>
</dbReference>
<dbReference type="InterPro" id="IPR004692">
    <property type="entry name" value="SecG"/>
</dbReference>
<dbReference type="AlphaFoldDB" id="A0A101E638"/>
<feature type="transmembrane region" description="Helical" evidence="10">
    <location>
        <begin position="6"/>
        <end position="23"/>
    </location>
</feature>
<reference evidence="12 14" key="2">
    <citation type="submission" date="2020-04" db="EMBL/GenBank/DDBJ databases">
        <title>Draft genome sequence of Caldanaerobacter sunterraneus. strain 1523vc isolated from Griffin hot spring, Kamchatka, Russia.</title>
        <authorList>
            <person name="Toshchakov S.V."/>
            <person name="Podosokorskaya O.A."/>
            <person name="Kublanov I.V."/>
            <person name="Korzhenkov A."/>
            <person name="Patrushev M.V."/>
        </authorList>
    </citation>
    <scope>NUCLEOTIDE SEQUENCE [LARGE SCALE GENOMIC DNA]</scope>
    <source>
        <strain evidence="12 14">1523vc</strain>
    </source>
</reference>
<gene>
    <name evidence="12" type="primary">secG</name>
    <name evidence="11" type="ORF">DEA61_09140</name>
    <name evidence="12" type="ORF">HKI81_06845</name>
</gene>
<evidence type="ECO:0000256" key="5">
    <source>
        <dbReference type="ARBA" id="ARBA00022692"/>
    </source>
</evidence>
<dbReference type="EMBL" id="DOLB01000137">
    <property type="protein sequence ID" value="HBT49954.1"/>
    <property type="molecule type" value="Genomic_DNA"/>
</dbReference>
<protein>
    <recommendedName>
        <fullName evidence="10">Protein-export membrane protein SecG</fullName>
    </recommendedName>
</protein>
<dbReference type="PANTHER" id="PTHR34182">
    <property type="entry name" value="PROTEIN-EXPORT MEMBRANE PROTEIN SECG"/>
    <property type="match status" value="1"/>
</dbReference>
<comment type="caution">
    <text evidence="11">The sequence shown here is derived from an EMBL/GenBank/DDBJ whole genome shotgun (WGS) entry which is preliminary data.</text>
</comment>
<evidence type="ECO:0000256" key="10">
    <source>
        <dbReference type="RuleBase" id="RU365087"/>
    </source>
</evidence>
<comment type="similarity">
    <text evidence="2 10">Belongs to the SecG family.</text>
</comment>
<name>A0A101E638_9THEO</name>
<dbReference type="GO" id="GO:0005886">
    <property type="term" value="C:plasma membrane"/>
    <property type="evidence" value="ECO:0007669"/>
    <property type="project" value="UniProtKB-SubCell"/>
</dbReference>
<keyword evidence="6 10" id="KW-0653">Protein transport</keyword>
<feature type="transmembrane region" description="Helical" evidence="10">
    <location>
        <begin position="58"/>
        <end position="78"/>
    </location>
</feature>
<evidence type="ECO:0000256" key="6">
    <source>
        <dbReference type="ARBA" id="ARBA00022927"/>
    </source>
</evidence>
<organism evidence="11 13">
    <name type="scientific">Caldanaerobacter subterraneus</name>
    <dbReference type="NCBI Taxonomy" id="911092"/>
    <lineage>
        <taxon>Bacteria</taxon>
        <taxon>Bacillati</taxon>
        <taxon>Bacillota</taxon>
        <taxon>Clostridia</taxon>
        <taxon>Thermoanaerobacterales</taxon>
        <taxon>Thermoanaerobacteraceae</taxon>
        <taxon>Caldanaerobacter</taxon>
    </lineage>
</organism>
<dbReference type="Pfam" id="PF03840">
    <property type="entry name" value="SecG"/>
    <property type="match status" value="1"/>
</dbReference>
<evidence type="ECO:0000313" key="14">
    <source>
        <dbReference type="Proteomes" id="UP000529861"/>
    </source>
</evidence>
<keyword evidence="8 10" id="KW-0811">Translocation</keyword>
<dbReference type="Proteomes" id="UP000529861">
    <property type="component" value="Unassembled WGS sequence"/>
</dbReference>
<dbReference type="PRINTS" id="PR01651">
    <property type="entry name" value="SECGEXPORT"/>
</dbReference>
<dbReference type="PANTHER" id="PTHR34182:SF1">
    <property type="entry name" value="PROTEIN-EXPORT MEMBRANE PROTEIN SECG"/>
    <property type="match status" value="1"/>
</dbReference>
<sequence length="79" mass="8386">MLTTVLMVMQVVVSIFLIVIVLLQKGKSAGISGVIAGGAETFFGKHKAKTLEGTLERLTVIGATLFIVLSIILTILMAR</sequence>
<comment type="subcellular location">
    <subcellularLocation>
        <location evidence="1 10">Cell membrane</location>
        <topology evidence="1 10">Multi-pass membrane protein</topology>
    </subcellularLocation>
</comment>
<evidence type="ECO:0000313" key="12">
    <source>
        <dbReference type="EMBL" id="NNG66947.1"/>
    </source>
</evidence>
<dbReference type="GO" id="GO:0065002">
    <property type="term" value="P:intracellular protein transmembrane transport"/>
    <property type="evidence" value="ECO:0007669"/>
    <property type="project" value="TreeGrafter"/>
</dbReference>
<evidence type="ECO:0000256" key="3">
    <source>
        <dbReference type="ARBA" id="ARBA00022448"/>
    </source>
</evidence>